<evidence type="ECO:0000313" key="1">
    <source>
        <dbReference type="EMBL" id="KIO00019.1"/>
    </source>
</evidence>
<keyword evidence="2" id="KW-1185">Reference proteome</keyword>
<accession>A0A0C3NXZ6</accession>
<dbReference type="AlphaFoldDB" id="A0A0C3NXZ6"/>
<reference evidence="1 2" key="1">
    <citation type="submission" date="2014-04" db="EMBL/GenBank/DDBJ databases">
        <authorList>
            <consortium name="DOE Joint Genome Institute"/>
            <person name="Kuo A."/>
            <person name="Kohler A."/>
            <person name="Costa M.D."/>
            <person name="Nagy L.G."/>
            <person name="Floudas D."/>
            <person name="Copeland A."/>
            <person name="Barry K.W."/>
            <person name="Cichocki N."/>
            <person name="Veneault-Fourrey C."/>
            <person name="LaButti K."/>
            <person name="Lindquist E.A."/>
            <person name="Lipzen A."/>
            <person name="Lundell T."/>
            <person name="Morin E."/>
            <person name="Murat C."/>
            <person name="Sun H."/>
            <person name="Tunlid A."/>
            <person name="Henrissat B."/>
            <person name="Grigoriev I.V."/>
            <person name="Hibbett D.S."/>
            <person name="Martin F."/>
            <person name="Nordberg H.P."/>
            <person name="Cantor M.N."/>
            <person name="Hua S.X."/>
        </authorList>
    </citation>
    <scope>NUCLEOTIDE SEQUENCE [LARGE SCALE GENOMIC DNA]</scope>
    <source>
        <strain evidence="1 2">Marx 270</strain>
    </source>
</reference>
<sequence>MSKSRSRSQSHSSATALKPEDFIFTKERPCPANRCASLCACEERPVEEKGDWFQRH</sequence>
<protein>
    <submittedName>
        <fullName evidence="1">Uncharacterized protein</fullName>
    </submittedName>
</protein>
<dbReference type="HOGENOM" id="CLU_3015173_0_0_1"/>
<dbReference type="InParanoid" id="A0A0C3NXZ6"/>
<organism evidence="1 2">
    <name type="scientific">Pisolithus tinctorius Marx 270</name>
    <dbReference type="NCBI Taxonomy" id="870435"/>
    <lineage>
        <taxon>Eukaryota</taxon>
        <taxon>Fungi</taxon>
        <taxon>Dikarya</taxon>
        <taxon>Basidiomycota</taxon>
        <taxon>Agaricomycotina</taxon>
        <taxon>Agaricomycetes</taxon>
        <taxon>Agaricomycetidae</taxon>
        <taxon>Boletales</taxon>
        <taxon>Sclerodermatineae</taxon>
        <taxon>Pisolithaceae</taxon>
        <taxon>Pisolithus</taxon>
    </lineage>
</organism>
<evidence type="ECO:0000313" key="2">
    <source>
        <dbReference type="Proteomes" id="UP000054217"/>
    </source>
</evidence>
<reference evidence="2" key="2">
    <citation type="submission" date="2015-01" db="EMBL/GenBank/DDBJ databases">
        <title>Evolutionary Origins and Diversification of the Mycorrhizal Mutualists.</title>
        <authorList>
            <consortium name="DOE Joint Genome Institute"/>
            <consortium name="Mycorrhizal Genomics Consortium"/>
            <person name="Kohler A."/>
            <person name="Kuo A."/>
            <person name="Nagy L.G."/>
            <person name="Floudas D."/>
            <person name="Copeland A."/>
            <person name="Barry K.W."/>
            <person name="Cichocki N."/>
            <person name="Veneault-Fourrey C."/>
            <person name="LaButti K."/>
            <person name="Lindquist E.A."/>
            <person name="Lipzen A."/>
            <person name="Lundell T."/>
            <person name="Morin E."/>
            <person name="Murat C."/>
            <person name="Riley R."/>
            <person name="Ohm R."/>
            <person name="Sun H."/>
            <person name="Tunlid A."/>
            <person name="Henrissat B."/>
            <person name="Grigoriev I.V."/>
            <person name="Hibbett D.S."/>
            <person name="Martin F."/>
        </authorList>
    </citation>
    <scope>NUCLEOTIDE SEQUENCE [LARGE SCALE GENOMIC DNA]</scope>
    <source>
        <strain evidence="2">Marx 270</strain>
    </source>
</reference>
<dbReference type="Proteomes" id="UP000054217">
    <property type="component" value="Unassembled WGS sequence"/>
</dbReference>
<proteinExistence type="predicted"/>
<dbReference type="EMBL" id="KN831999">
    <property type="protein sequence ID" value="KIO00019.1"/>
    <property type="molecule type" value="Genomic_DNA"/>
</dbReference>
<name>A0A0C3NXZ6_PISTI</name>
<gene>
    <name evidence="1" type="ORF">M404DRAFT_1004161</name>
</gene>